<dbReference type="Pfam" id="PF12796">
    <property type="entry name" value="Ank_2"/>
    <property type="match status" value="1"/>
</dbReference>
<dbReference type="Gene3D" id="3.40.50.1580">
    <property type="entry name" value="Nucleoside phosphorylase domain"/>
    <property type="match status" value="1"/>
</dbReference>
<accession>A0A7H8QNK4</accession>
<dbReference type="SUPFAM" id="SSF52540">
    <property type="entry name" value="P-loop containing nucleoside triphosphate hydrolases"/>
    <property type="match status" value="1"/>
</dbReference>
<name>A0A7H8QNK4_TALRU</name>
<dbReference type="PANTHER" id="PTHR46082">
    <property type="entry name" value="ATP/GTP-BINDING PROTEIN-RELATED"/>
    <property type="match status" value="1"/>
</dbReference>
<dbReference type="AlphaFoldDB" id="A0A7H8QNK4"/>
<dbReference type="GO" id="GO:0003824">
    <property type="term" value="F:catalytic activity"/>
    <property type="evidence" value="ECO:0007669"/>
    <property type="project" value="InterPro"/>
</dbReference>
<feature type="domain" description="GPI inositol-deacylase winged helix" evidence="2">
    <location>
        <begin position="665"/>
        <end position="744"/>
    </location>
</feature>
<dbReference type="InterPro" id="IPR035994">
    <property type="entry name" value="Nucleoside_phosphorylase_sf"/>
</dbReference>
<dbReference type="RefSeq" id="XP_035341725.1">
    <property type="nucleotide sequence ID" value="XM_035485832.1"/>
</dbReference>
<dbReference type="EMBL" id="CP055899">
    <property type="protein sequence ID" value="QKX55547.1"/>
    <property type="molecule type" value="Genomic_DNA"/>
</dbReference>
<dbReference type="SUPFAM" id="SSF53167">
    <property type="entry name" value="Purine and uridine phosphorylases"/>
    <property type="match status" value="1"/>
</dbReference>
<evidence type="ECO:0000259" key="2">
    <source>
        <dbReference type="Pfam" id="PF22939"/>
    </source>
</evidence>
<feature type="domain" description="Nephrocystin 3-like N-terminal" evidence="3">
    <location>
        <begin position="389"/>
        <end position="554"/>
    </location>
</feature>
<dbReference type="OrthoDB" id="4221929at2759"/>
<reference evidence="5" key="1">
    <citation type="submission" date="2020-06" db="EMBL/GenBank/DDBJ databases">
        <title>A chromosome-scale genome assembly of Talaromyces rugulosus W13939.</title>
        <authorList>
            <person name="Wang B."/>
            <person name="Guo L."/>
            <person name="Ye K."/>
            <person name="Wang L."/>
        </authorList>
    </citation>
    <scope>NUCLEOTIDE SEQUENCE [LARGE SCALE GENOMIC DNA]</scope>
    <source>
        <strain evidence="5">W13939</strain>
    </source>
</reference>
<keyword evidence="5" id="KW-1185">Reference proteome</keyword>
<dbReference type="GeneID" id="55990148"/>
<dbReference type="Pfam" id="PF24883">
    <property type="entry name" value="NPHP3_N"/>
    <property type="match status" value="1"/>
</dbReference>
<dbReference type="KEGG" id="trg:TRUGW13939_02641"/>
<dbReference type="InterPro" id="IPR036770">
    <property type="entry name" value="Ankyrin_rpt-contain_sf"/>
</dbReference>
<dbReference type="InterPro" id="IPR002110">
    <property type="entry name" value="Ankyrin_rpt"/>
</dbReference>
<evidence type="ECO:0000256" key="1">
    <source>
        <dbReference type="ARBA" id="ARBA00022737"/>
    </source>
</evidence>
<gene>
    <name evidence="4" type="ORF">TRUGW13939_02641</name>
</gene>
<evidence type="ECO:0000313" key="5">
    <source>
        <dbReference type="Proteomes" id="UP000509510"/>
    </source>
</evidence>
<keyword evidence="1" id="KW-0677">Repeat</keyword>
<proteinExistence type="predicted"/>
<dbReference type="InterPro" id="IPR056884">
    <property type="entry name" value="NPHP3-like_N"/>
</dbReference>
<dbReference type="InterPro" id="IPR053137">
    <property type="entry name" value="NLR-like"/>
</dbReference>
<dbReference type="Gene3D" id="1.25.40.20">
    <property type="entry name" value="Ankyrin repeat-containing domain"/>
    <property type="match status" value="1"/>
</dbReference>
<dbReference type="GO" id="GO:0009116">
    <property type="term" value="P:nucleoside metabolic process"/>
    <property type="evidence" value="ECO:0007669"/>
    <property type="project" value="InterPro"/>
</dbReference>
<evidence type="ECO:0000313" key="4">
    <source>
        <dbReference type="EMBL" id="QKX55547.1"/>
    </source>
</evidence>
<dbReference type="InterPro" id="IPR054471">
    <property type="entry name" value="GPIID_WHD"/>
</dbReference>
<dbReference type="Proteomes" id="UP000509510">
    <property type="component" value="Chromosome II"/>
</dbReference>
<dbReference type="PANTHER" id="PTHR46082:SF11">
    <property type="entry name" value="AAA+ ATPASE DOMAIN-CONTAINING PROTEIN-RELATED"/>
    <property type="match status" value="1"/>
</dbReference>
<organism evidence="4 5">
    <name type="scientific">Talaromyces rugulosus</name>
    <name type="common">Penicillium rugulosum</name>
    <dbReference type="NCBI Taxonomy" id="121627"/>
    <lineage>
        <taxon>Eukaryota</taxon>
        <taxon>Fungi</taxon>
        <taxon>Dikarya</taxon>
        <taxon>Ascomycota</taxon>
        <taxon>Pezizomycotina</taxon>
        <taxon>Eurotiomycetes</taxon>
        <taxon>Eurotiomycetidae</taxon>
        <taxon>Eurotiales</taxon>
        <taxon>Trichocomaceae</taxon>
        <taxon>Talaromyces</taxon>
        <taxon>Talaromyces sect. Islandici</taxon>
    </lineage>
</organism>
<dbReference type="Pfam" id="PF22939">
    <property type="entry name" value="WHD_GPIID"/>
    <property type="match status" value="1"/>
</dbReference>
<dbReference type="Gene3D" id="3.40.50.300">
    <property type="entry name" value="P-loop containing nucleotide triphosphate hydrolases"/>
    <property type="match status" value="1"/>
</dbReference>
<dbReference type="InterPro" id="IPR027417">
    <property type="entry name" value="P-loop_NTPase"/>
</dbReference>
<protein>
    <submittedName>
        <fullName evidence="4">Uncharacterized protein</fullName>
    </submittedName>
</protein>
<sequence>MASTALPHGEYTVGWVCALAKEQTAAMAMLDEIHADLPKPQHDHNSYTLGRIGQHNVVIACLPMGMIGSSNSATVAAHMLSTFPSIKFGLMVGIGGGVPPKVRLGDVVVSKPVGAYPGVVQWDFGKTRQENSFERTGSLNSPPATLLTALTKLQSKHDMQGSDIPSHLENLKQKWPKLAPQYLRSGSLKDVVFRSSYNHVEKKITENEDDWENDEEEEEAQESCAYCDPAEMVKRRPPTRDMRIHYGLIASGNQVIKDAIRRNGINKKFGGNVLCFEMEAAGLINDFPCLVIRGICDYADSHKNKDWQEHAAAVAAAFAKEFLSMVPSHDVEVMPTIKSVYESVQEIARNISTLTQRQYNKEQKTILDWLSKTDYSSQHNDFTRNRQPGTAEELLQSDLFQKWMAQNNRILFCPGVPGAGKTMTTSSVVNYLHERFPESNTIGIAYIYCDFRRQEKQSLTHLLLNLLKQFAQGPSILPQCVKRLYEKHYPRKTQPSIDEISDTLASIIAEFSKTFVIIDAVDECKTSDAVRSKFLHEVFNLQTKTRANLFVTSRHIPEIENEFKRKRAVSFEIRASEADIRRYLDGNVSRLPLVVQENPELEEEVKVSIINAADGMFLLATLHLDSLEDKVNLRQVKCYLEKLPKGTDAYRQAYEEAMERIQSQKPGFREVAFKAILWISCARRPLTPQELQHALAVVNNASALDEANITKAELIASVCAGLVIIDEESNIIRLVHYTTQEYFQTTRDTWFLNAETDIANACITYLSFSTFQSGICPTHAAFEERLRHHPLYGYAAANWGHHSREAPVELQQVMKVLEDDSQVFASAQFIMPSKDDNIYNLHLSHPLTGVHIAAYFGLAKATAALCENGHDPDSESLTFRQTPLFWAAQSGHEAVVKVLLDEYGIKMELNYDDGEVPVWAAAMAFEMSETLLFDLIKRLPLSPEFVPQLKRKYDEQELVSYAVMEILCIRYEPYMDSRDAYREILLAWTAERHKLLEGG</sequence>
<evidence type="ECO:0000259" key="3">
    <source>
        <dbReference type="Pfam" id="PF24883"/>
    </source>
</evidence>
<dbReference type="SUPFAM" id="SSF48403">
    <property type="entry name" value="Ankyrin repeat"/>
    <property type="match status" value="1"/>
</dbReference>